<dbReference type="InterPro" id="IPR052544">
    <property type="entry name" value="Bacteriocin_Proc_Enz"/>
</dbReference>
<dbReference type="NCBIfam" id="TIGR03605">
    <property type="entry name" value="antibiot_sagB"/>
    <property type="match status" value="1"/>
</dbReference>
<dbReference type="CDD" id="cd02142">
    <property type="entry name" value="McbC_SagB-like_oxidoreductase"/>
    <property type="match status" value="1"/>
</dbReference>
<evidence type="ECO:0000259" key="2">
    <source>
        <dbReference type="Pfam" id="PF00881"/>
    </source>
</evidence>
<dbReference type="Proteomes" id="UP000030700">
    <property type="component" value="Unassembled WGS sequence"/>
</dbReference>
<sequence>MIGLLAGLFAIMASYAAAGPDREGSTSISLPSPETSGGMPLAWTLQNRQAAKDFLPGSIKLQHLAQLLWAAQGETDRSSARRTAPSFNNLYPLSVYVLVGDVTQLSQGFYKYLPKEHALTHISLDDWREPLARSLREQWIADAPVVLIFTGNYDLAARRLGKSGARYVDIELGHAVQNLYLQATALHVGAIFFATFDNKKIIELLTFPSQELPVGIMPVGPIP</sequence>
<organism evidence="3">
    <name type="scientific">Candidatus Moduliflexus flocculans</name>
    <dbReference type="NCBI Taxonomy" id="1499966"/>
    <lineage>
        <taxon>Bacteria</taxon>
        <taxon>Candidatus Moduliflexota</taxon>
        <taxon>Candidatus Moduliflexia</taxon>
        <taxon>Candidatus Moduliflexales</taxon>
        <taxon>Candidatus Moduliflexaceae</taxon>
    </lineage>
</organism>
<protein>
    <submittedName>
        <fullName evidence="3">Nitroreductase family protein</fullName>
    </submittedName>
</protein>
<dbReference type="PANTHER" id="PTHR43745">
    <property type="entry name" value="NITROREDUCTASE MJ1384-RELATED"/>
    <property type="match status" value="1"/>
</dbReference>
<dbReference type="STRING" id="1499966.U14_04678"/>
<dbReference type="GO" id="GO:0016491">
    <property type="term" value="F:oxidoreductase activity"/>
    <property type="evidence" value="ECO:0007669"/>
    <property type="project" value="InterPro"/>
</dbReference>
<dbReference type="EMBL" id="DF820459">
    <property type="protein sequence ID" value="GAK53413.1"/>
    <property type="molecule type" value="Genomic_DNA"/>
</dbReference>
<feature type="chain" id="PRO_5006631557" evidence="1">
    <location>
        <begin position="19"/>
        <end position="223"/>
    </location>
</feature>
<accession>A0A0S6W0Y1</accession>
<feature type="signal peptide" evidence="1">
    <location>
        <begin position="1"/>
        <end position="18"/>
    </location>
</feature>
<feature type="domain" description="Nitroreductase" evidence="2">
    <location>
        <begin position="46"/>
        <end position="220"/>
    </location>
</feature>
<keyword evidence="4" id="KW-1185">Reference proteome</keyword>
<dbReference type="SUPFAM" id="SSF55469">
    <property type="entry name" value="FMN-dependent nitroreductase-like"/>
    <property type="match status" value="1"/>
</dbReference>
<gene>
    <name evidence="3" type="ORF">U14_04678</name>
</gene>
<dbReference type="InterPro" id="IPR020051">
    <property type="entry name" value="SagB-type_dehydrogenase"/>
</dbReference>
<name>A0A0S6W0Y1_9BACT</name>
<dbReference type="Pfam" id="PF00881">
    <property type="entry name" value="Nitroreductase"/>
    <property type="match status" value="1"/>
</dbReference>
<dbReference type="Gene3D" id="3.40.109.10">
    <property type="entry name" value="NADH Oxidase"/>
    <property type="match status" value="1"/>
</dbReference>
<evidence type="ECO:0000313" key="4">
    <source>
        <dbReference type="Proteomes" id="UP000030700"/>
    </source>
</evidence>
<dbReference type="InterPro" id="IPR029479">
    <property type="entry name" value="Nitroreductase"/>
</dbReference>
<dbReference type="PANTHER" id="PTHR43745:SF2">
    <property type="entry name" value="NITROREDUCTASE MJ1384-RELATED"/>
    <property type="match status" value="1"/>
</dbReference>
<dbReference type="HOGENOM" id="CLU_059362_3_1_0"/>
<evidence type="ECO:0000256" key="1">
    <source>
        <dbReference type="SAM" id="SignalP"/>
    </source>
</evidence>
<evidence type="ECO:0000313" key="3">
    <source>
        <dbReference type="EMBL" id="GAK53413.1"/>
    </source>
</evidence>
<dbReference type="InterPro" id="IPR000415">
    <property type="entry name" value="Nitroreductase-like"/>
</dbReference>
<proteinExistence type="predicted"/>
<keyword evidence="1" id="KW-0732">Signal</keyword>
<reference evidence="3" key="1">
    <citation type="journal article" date="2015" name="PeerJ">
        <title>First genomic representation of candidate bacterial phylum KSB3 points to enhanced environmental sensing as a trigger of wastewater bulking.</title>
        <authorList>
            <person name="Sekiguchi Y."/>
            <person name="Ohashi A."/>
            <person name="Parks D.H."/>
            <person name="Yamauchi T."/>
            <person name="Tyson G.W."/>
            <person name="Hugenholtz P."/>
        </authorList>
    </citation>
    <scope>NUCLEOTIDE SEQUENCE [LARGE SCALE GENOMIC DNA]</scope>
</reference>
<dbReference type="AlphaFoldDB" id="A0A0S6W0Y1"/>